<evidence type="ECO:0000256" key="1">
    <source>
        <dbReference type="SAM" id="SignalP"/>
    </source>
</evidence>
<dbReference type="STRING" id="1213857.A0A484FN56"/>
<feature type="domain" description="Nucleoside phosphorylase" evidence="2">
    <location>
        <begin position="231"/>
        <end position="348"/>
    </location>
</feature>
<dbReference type="PANTHER" id="PTHR46082">
    <property type="entry name" value="ATP/GTP-BINDING PROTEIN-RELATED"/>
    <property type="match status" value="1"/>
</dbReference>
<name>A0A484FN56_COLOR</name>
<dbReference type="Proteomes" id="UP000014480">
    <property type="component" value="Unassembled WGS sequence"/>
</dbReference>
<gene>
    <name evidence="3" type="ORF">Cob_v007675</name>
</gene>
<evidence type="ECO:0000259" key="2">
    <source>
        <dbReference type="Pfam" id="PF01048"/>
    </source>
</evidence>
<dbReference type="GO" id="GO:0009116">
    <property type="term" value="P:nucleoside metabolic process"/>
    <property type="evidence" value="ECO:0007669"/>
    <property type="project" value="InterPro"/>
</dbReference>
<dbReference type="Gene3D" id="3.40.50.1580">
    <property type="entry name" value="Nucleoside phosphorylase domain"/>
    <property type="match status" value="1"/>
</dbReference>
<dbReference type="SUPFAM" id="SSF52540">
    <property type="entry name" value="P-loop containing nucleoside triphosphate hydrolases"/>
    <property type="match status" value="1"/>
</dbReference>
<proteinExistence type="predicted"/>
<dbReference type="Pfam" id="PF01048">
    <property type="entry name" value="PNP_UDP_1"/>
    <property type="match status" value="1"/>
</dbReference>
<feature type="chain" id="PRO_5019742431" description="Nucleoside phosphorylase domain-containing protein" evidence="1">
    <location>
        <begin position="25"/>
        <end position="877"/>
    </location>
</feature>
<reference evidence="4" key="1">
    <citation type="journal article" date="2013" name="New Phytol.">
        <title>Comparative genomic and transcriptomic analyses reveal the hemibiotrophic stage shift of Colletotrichum fungi.</title>
        <authorList>
            <person name="Gan P."/>
            <person name="Ikeda K."/>
            <person name="Irieda H."/>
            <person name="Narusaka M."/>
            <person name="O'Connell R.J."/>
            <person name="Narusaka Y."/>
            <person name="Takano Y."/>
            <person name="Kubo Y."/>
            <person name="Shirasu K."/>
        </authorList>
    </citation>
    <scope>NUCLEOTIDE SEQUENCE [LARGE SCALE GENOMIC DNA]</scope>
    <source>
        <strain evidence="4">104-T / ATCC 96160 / CBS 514.97 / LARS 414 / MAFF 240422</strain>
    </source>
</reference>
<protein>
    <recommendedName>
        <fullName evidence="2">Nucleoside phosphorylase domain-containing protein</fullName>
    </recommendedName>
</protein>
<keyword evidence="1" id="KW-0732">Signal</keyword>
<comment type="caution">
    <text evidence="3">The sequence shown here is derived from an EMBL/GenBank/DDBJ whole genome shotgun (WGS) entry which is preliminary data.</text>
</comment>
<dbReference type="InterPro" id="IPR035994">
    <property type="entry name" value="Nucleoside_phosphorylase_sf"/>
</dbReference>
<evidence type="ECO:0000313" key="3">
    <source>
        <dbReference type="EMBL" id="TDZ19442.1"/>
    </source>
</evidence>
<feature type="signal peptide" evidence="1">
    <location>
        <begin position="1"/>
        <end position="24"/>
    </location>
</feature>
<dbReference type="GO" id="GO:0003824">
    <property type="term" value="F:catalytic activity"/>
    <property type="evidence" value="ECO:0007669"/>
    <property type="project" value="InterPro"/>
</dbReference>
<evidence type="ECO:0000313" key="4">
    <source>
        <dbReference type="Proteomes" id="UP000014480"/>
    </source>
</evidence>
<accession>A0A484FN56</accession>
<sequence length="877" mass="98023">MACSIRSCLLLGWLFLLFSQHALSAALPLEKRDPRPVRAMRELRLAMREDTGGYYAVWRDGPGGDYDLLIEARVDEQTNTLYRRSARQFNLKTKVRTVTAREAMLSFWKRKSTQPLESIRHIVYNIIINQETLDAIQHVVDSNQPRCDEGWCRVKSGEAGFQYLVESSPHAKGSIRIIDDFVEFSNHYVSSFDWQDTKVDKNPWFRVNYQPGSLTSKMAMDRPTRREDFGVALICALPLEFDAAVLTLDEIWEDDEHHYGKAPGDHNHYTFGRTGRHNVVLLLLPNMGKSSSASACASLRHSFSALRLSFLCGICGGVPNPSPDAHIRLGDIIVAEAIVQYDFGRQYPSEFALKDTIDDSLGRASREIRSFLVGFKTDHGRRNLERRTATELDVLQAKAVEDGSWTKFTRPSSSDDVLFRADYPHRHAQSICCSDEAACKQAIETSCEQLGCVVDSRQSRVSCEEQPSTPSRSRVFIGKVGSGDTVMKSGKHRDRIAREHDLIGFEMEGAGIWDEMPCLVVKAVCDYADSHKNKKWQAFAAAAAASATKALLGRYNPGSSSVSPLQAAPAFEPPPSGPFFSVPHRQNSDFVDRPDVLGRVRNLFGHESEELKRARVAIHGLGGVGKTQIALAYCHWFRKRFSEASVFWVYAASVGRFRQAYNDIAQLCNIPGRDDPTVDVLPLVKEWLEKNHRGKWLLVIDNADDTEVFFHPRTAGTNFGIQDEAEPGGDVGRYVPECAQGSVLITSRNKQAAVRLTHGKQPIEVNKMTDDEAGELLRSILEDDTVSDEDVSLLSSKLEHLPLALAQAASYILRESVSIEGYVSLLDQSDFSVVDRLSEPFETVGRDSETPHALTATWMISFNQIERQHPLAGKVLN</sequence>
<dbReference type="PANTHER" id="PTHR46082:SF6">
    <property type="entry name" value="AAA+ ATPASE DOMAIN-CONTAINING PROTEIN-RELATED"/>
    <property type="match status" value="1"/>
</dbReference>
<organism evidence="3 4">
    <name type="scientific">Colletotrichum orbiculare (strain 104-T / ATCC 96160 / CBS 514.97 / LARS 414 / MAFF 240422)</name>
    <name type="common">Cucumber anthracnose fungus</name>
    <name type="synonym">Colletotrichum lagenarium</name>
    <dbReference type="NCBI Taxonomy" id="1213857"/>
    <lineage>
        <taxon>Eukaryota</taxon>
        <taxon>Fungi</taxon>
        <taxon>Dikarya</taxon>
        <taxon>Ascomycota</taxon>
        <taxon>Pezizomycotina</taxon>
        <taxon>Sordariomycetes</taxon>
        <taxon>Hypocreomycetidae</taxon>
        <taxon>Glomerellales</taxon>
        <taxon>Glomerellaceae</taxon>
        <taxon>Colletotrichum</taxon>
        <taxon>Colletotrichum orbiculare species complex</taxon>
    </lineage>
</organism>
<dbReference type="InterPro" id="IPR053137">
    <property type="entry name" value="NLR-like"/>
</dbReference>
<dbReference type="Gene3D" id="3.40.50.300">
    <property type="entry name" value="P-loop containing nucleotide triphosphate hydrolases"/>
    <property type="match status" value="1"/>
</dbReference>
<dbReference type="EMBL" id="AMCV02000020">
    <property type="protein sequence ID" value="TDZ19442.1"/>
    <property type="molecule type" value="Genomic_DNA"/>
</dbReference>
<dbReference type="AlphaFoldDB" id="A0A484FN56"/>
<dbReference type="SUPFAM" id="SSF53167">
    <property type="entry name" value="Purine and uridine phosphorylases"/>
    <property type="match status" value="1"/>
</dbReference>
<dbReference type="InterPro" id="IPR027417">
    <property type="entry name" value="P-loop_NTPase"/>
</dbReference>
<keyword evidence="4" id="KW-1185">Reference proteome</keyword>
<dbReference type="InterPro" id="IPR000845">
    <property type="entry name" value="Nucleoside_phosphorylase_d"/>
</dbReference>
<dbReference type="OrthoDB" id="427518at2759"/>
<reference evidence="4" key="2">
    <citation type="journal article" date="2019" name="Mol. Plant Microbe Interact.">
        <title>Genome sequence resources for four phytopathogenic fungi from the Colletotrichum orbiculare species complex.</title>
        <authorList>
            <person name="Gan P."/>
            <person name="Tsushima A."/>
            <person name="Narusaka M."/>
            <person name="Narusaka Y."/>
            <person name="Takano Y."/>
            <person name="Kubo Y."/>
            <person name="Shirasu K."/>
        </authorList>
    </citation>
    <scope>GENOME REANNOTATION</scope>
    <source>
        <strain evidence="4">104-T / ATCC 96160 / CBS 514.97 / LARS 414 / MAFF 240422</strain>
    </source>
</reference>